<reference evidence="12 13" key="1">
    <citation type="submission" date="2024-04" db="EMBL/GenBank/DDBJ databases">
        <authorList>
            <person name="Abashina T."/>
            <person name="Shaikin A."/>
        </authorList>
    </citation>
    <scope>NUCLEOTIDE SEQUENCE [LARGE SCALE GENOMIC DNA]</scope>
    <source>
        <strain evidence="12 13">AAFK</strain>
    </source>
</reference>
<keyword evidence="9" id="KW-0811">Translocation</keyword>
<dbReference type="NCBIfam" id="TIGR00739">
    <property type="entry name" value="yajC"/>
    <property type="match status" value="1"/>
</dbReference>
<comment type="similarity">
    <text evidence="2">Belongs to the YajC family.</text>
</comment>
<comment type="subcellular location">
    <subcellularLocation>
        <location evidence="1">Cell membrane</location>
        <topology evidence="1">Single-pass membrane protein</topology>
    </subcellularLocation>
</comment>
<keyword evidence="13" id="KW-1185">Reference proteome</keyword>
<dbReference type="InterPro" id="IPR003849">
    <property type="entry name" value="Preprotein_translocase_YajC"/>
</dbReference>
<organism evidence="12 13">
    <name type="scientific">Thermithiobacillus plumbiphilus</name>
    <dbReference type="NCBI Taxonomy" id="1729899"/>
    <lineage>
        <taxon>Bacteria</taxon>
        <taxon>Pseudomonadati</taxon>
        <taxon>Pseudomonadota</taxon>
        <taxon>Acidithiobacillia</taxon>
        <taxon>Acidithiobacillales</taxon>
        <taxon>Thermithiobacillaceae</taxon>
        <taxon>Thermithiobacillus</taxon>
    </lineage>
</organism>
<evidence type="ECO:0000313" key="13">
    <source>
        <dbReference type="Proteomes" id="UP001446205"/>
    </source>
</evidence>
<evidence type="ECO:0000256" key="5">
    <source>
        <dbReference type="ARBA" id="ARBA00022475"/>
    </source>
</evidence>
<gene>
    <name evidence="12" type="primary">yajC</name>
    <name evidence="12" type="ORF">WOB96_12990</name>
</gene>
<sequence length="111" mass="11962">MSFDLISTAFAQSPAAPTETNLLMQLAPMLVIFVIFYFLLIRPQVKRAKELKQLIESLAKGDEVVTNGGVAGRVTSVNDDFVGLEVADGVIIKVQKQAVSMVLPKGSLKKG</sequence>
<evidence type="ECO:0000256" key="9">
    <source>
        <dbReference type="ARBA" id="ARBA00023010"/>
    </source>
</evidence>
<keyword evidence="10 11" id="KW-0472">Membrane</keyword>
<evidence type="ECO:0000256" key="7">
    <source>
        <dbReference type="ARBA" id="ARBA00022927"/>
    </source>
</evidence>
<evidence type="ECO:0000256" key="3">
    <source>
        <dbReference type="ARBA" id="ARBA00014962"/>
    </source>
</evidence>
<dbReference type="PANTHER" id="PTHR33909:SF1">
    <property type="entry name" value="SEC TRANSLOCON ACCESSORY COMPLEX SUBUNIT YAJC"/>
    <property type="match status" value="1"/>
</dbReference>
<evidence type="ECO:0000256" key="6">
    <source>
        <dbReference type="ARBA" id="ARBA00022692"/>
    </source>
</evidence>
<keyword evidence="5" id="KW-1003">Cell membrane</keyword>
<accession>A0ABU9DAW7</accession>
<keyword evidence="6 11" id="KW-0812">Transmembrane</keyword>
<dbReference type="PANTHER" id="PTHR33909">
    <property type="entry name" value="SEC TRANSLOCON ACCESSORY COMPLEX SUBUNIT YAJC"/>
    <property type="match status" value="1"/>
</dbReference>
<evidence type="ECO:0000313" key="12">
    <source>
        <dbReference type="EMBL" id="MEK8090667.1"/>
    </source>
</evidence>
<evidence type="ECO:0000256" key="4">
    <source>
        <dbReference type="ARBA" id="ARBA00022448"/>
    </source>
</evidence>
<dbReference type="SMART" id="SM01323">
    <property type="entry name" value="YajC"/>
    <property type="match status" value="1"/>
</dbReference>
<name>A0ABU9DAW7_9PROT</name>
<keyword evidence="4" id="KW-0813">Transport</keyword>
<evidence type="ECO:0000256" key="2">
    <source>
        <dbReference type="ARBA" id="ARBA00006742"/>
    </source>
</evidence>
<evidence type="ECO:0000256" key="8">
    <source>
        <dbReference type="ARBA" id="ARBA00022989"/>
    </source>
</evidence>
<protein>
    <recommendedName>
        <fullName evidence="3">Sec translocon accessory complex subunit YajC</fullName>
    </recommendedName>
</protein>
<feature type="transmembrane region" description="Helical" evidence="11">
    <location>
        <begin position="22"/>
        <end position="41"/>
    </location>
</feature>
<dbReference type="EMBL" id="JBBPCO010000014">
    <property type="protein sequence ID" value="MEK8090667.1"/>
    <property type="molecule type" value="Genomic_DNA"/>
</dbReference>
<dbReference type="Pfam" id="PF02699">
    <property type="entry name" value="YajC"/>
    <property type="match status" value="1"/>
</dbReference>
<proteinExistence type="inferred from homology"/>
<keyword evidence="7" id="KW-0653">Protein transport</keyword>
<dbReference type="RefSeq" id="WP_341371722.1">
    <property type="nucleotide sequence ID" value="NZ_JBBPCO010000014.1"/>
</dbReference>
<dbReference type="PRINTS" id="PR01853">
    <property type="entry name" value="YAJCTRNLCASE"/>
</dbReference>
<evidence type="ECO:0000256" key="1">
    <source>
        <dbReference type="ARBA" id="ARBA00004162"/>
    </source>
</evidence>
<evidence type="ECO:0000256" key="10">
    <source>
        <dbReference type="ARBA" id="ARBA00023136"/>
    </source>
</evidence>
<comment type="caution">
    <text evidence="12">The sequence shown here is derived from an EMBL/GenBank/DDBJ whole genome shotgun (WGS) entry which is preliminary data.</text>
</comment>
<evidence type="ECO:0000256" key="11">
    <source>
        <dbReference type="SAM" id="Phobius"/>
    </source>
</evidence>
<keyword evidence="8 11" id="KW-1133">Transmembrane helix</keyword>
<dbReference type="Proteomes" id="UP001446205">
    <property type="component" value="Unassembled WGS sequence"/>
</dbReference>